<proteinExistence type="inferred from homology"/>
<keyword evidence="10" id="KW-1185">Reference proteome</keyword>
<dbReference type="EMBL" id="BRXZ01000647">
    <property type="protein sequence ID" value="GMH49744.1"/>
    <property type="molecule type" value="Genomic_DNA"/>
</dbReference>
<dbReference type="AlphaFoldDB" id="A0A9W7DN47"/>
<dbReference type="PROSITE" id="PS00131">
    <property type="entry name" value="CARBOXYPEPT_SER_SER"/>
    <property type="match status" value="1"/>
</dbReference>
<dbReference type="InterPro" id="IPR036156">
    <property type="entry name" value="Beta-gal/glucu_dom_sf"/>
</dbReference>
<dbReference type="GO" id="GO:0004553">
    <property type="term" value="F:hydrolase activity, hydrolyzing O-glycosyl compounds"/>
    <property type="evidence" value="ECO:0007669"/>
    <property type="project" value="InterPro"/>
</dbReference>
<dbReference type="Gene3D" id="2.60.120.260">
    <property type="entry name" value="Galactose-binding domain-like"/>
    <property type="match status" value="1"/>
</dbReference>
<feature type="domain" description="Glycosyl hydrolases family 2 sugar binding" evidence="6">
    <location>
        <begin position="130"/>
        <end position="224"/>
    </location>
</feature>
<dbReference type="PANTHER" id="PTHR42732">
    <property type="entry name" value="BETA-GALACTOSIDASE"/>
    <property type="match status" value="1"/>
</dbReference>
<protein>
    <recommendedName>
        <fullName evidence="11">Beta-galactosidase</fullName>
    </recommendedName>
</protein>
<dbReference type="OrthoDB" id="446720at2759"/>
<dbReference type="SUPFAM" id="SSF49785">
    <property type="entry name" value="Galactose-binding domain-like"/>
    <property type="match status" value="1"/>
</dbReference>
<feature type="domain" description="Glycoside hydrolase family 2 immunoglobulin-like beta-sandwich" evidence="4">
    <location>
        <begin position="260"/>
        <end position="354"/>
    </location>
</feature>
<keyword evidence="2" id="KW-0378">Hydrolase</keyword>
<comment type="similarity">
    <text evidence="1">Belongs to the glycosyl hydrolase 2 family.</text>
</comment>
<dbReference type="InterPro" id="IPR013783">
    <property type="entry name" value="Ig-like_fold"/>
</dbReference>
<evidence type="ECO:0000313" key="9">
    <source>
        <dbReference type="EMBL" id="GMH49744.1"/>
    </source>
</evidence>
<dbReference type="Pfam" id="PF00703">
    <property type="entry name" value="Glyco_hydro_2"/>
    <property type="match status" value="1"/>
</dbReference>
<reference evidence="9" key="1">
    <citation type="submission" date="2022-07" db="EMBL/GenBank/DDBJ databases">
        <title>Genome analysis of Parmales, a sister group of diatoms, reveals the evolutionary specialization of diatoms from phago-mixotrophs to photoautotrophs.</title>
        <authorList>
            <person name="Ban H."/>
            <person name="Sato S."/>
            <person name="Yoshikawa S."/>
            <person name="Kazumasa Y."/>
            <person name="Nakamura Y."/>
            <person name="Ichinomiya M."/>
            <person name="Saitoh K."/>
            <person name="Sato N."/>
            <person name="Blanc-Mathieu R."/>
            <person name="Endo H."/>
            <person name="Kuwata A."/>
            <person name="Ogata H."/>
        </authorList>
    </citation>
    <scope>NUCLEOTIDE SEQUENCE</scope>
</reference>
<organism evidence="9 10">
    <name type="scientific">Triparma retinervis</name>
    <dbReference type="NCBI Taxonomy" id="2557542"/>
    <lineage>
        <taxon>Eukaryota</taxon>
        <taxon>Sar</taxon>
        <taxon>Stramenopiles</taxon>
        <taxon>Ochrophyta</taxon>
        <taxon>Bolidophyceae</taxon>
        <taxon>Parmales</taxon>
        <taxon>Triparmaceae</taxon>
        <taxon>Triparma</taxon>
    </lineage>
</organism>
<dbReference type="InterPro" id="IPR017853">
    <property type="entry name" value="GH"/>
</dbReference>
<dbReference type="SUPFAM" id="SSF51445">
    <property type="entry name" value="(Trans)glycosidases"/>
    <property type="match status" value="1"/>
</dbReference>
<dbReference type="SUPFAM" id="SSF49303">
    <property type="entry name" value="beta-Galactosidase/glucuronidase domain"/>
    <property type="match status" value="1"/>
</dbReference>
<evidence type="ECO:0000259" key="6">
    <source>
        <dbReference type="Pfam" id="PF02837"/>
    </source>
</evidence>
<dbReference type="GO" id="GO:0004185">
    <property type="term" value="F:serine-type carboxypeptidase activity"/>
    <property type="evidence" value="ECO:0007669"/>
    <property type="project" value="InterPro"/>
</dbReference>
<keyword evidence="3" id="KW-0326">Glycosidase</keyword>
<dbReference type="Pfam" id="PF02836">
    <property type="entry name" value="Glyco_hydro_2_C"/>
    <property type="match status" value="2"/>
</dbReference>
<evidence type="ECO:0000313" key="10">
    <source>
        <dbReference type="Proteomes" id="UP001165082"/>
    </source>
</evidence>
<dbReference type="Proteomes" id="UP001165082">
    <property type="component" value="Unassembled WGS sequence"/>
</dbReference>
<evidence type="ECO:0000259" key="8">
    <source>
        <dbReference type="Pfam" id="PF18565"/>
    </source>
</evidence>
<dbReference type="InterPro" id="IPR006104">
    <property type="entry name" value="Glyco_hydro_2_N"/>
</dbReference>
<dbReference type="Pfam" id="PF02837">
    <property type="entry name" value="Glyco_hydro_2_N"/>
    <property type="match status" value="1"/>
</dbReference>
<accession>A0A9W7DN47</accession>
<dbReference type="Gene3D" id="3.20.20.80">
    <property type="entry name" value="Glycosidases"/>
    <property type="match status" value="1"/>
</dbReference>
<dbReference type="Gene3D" id="2.60.40.10">
    <property type="entry name" value="Immunoglobulins"/>
    <property type="match status" value="3"/>
</dbReference>
<evidence type="ECO:0000256" key="2">
    <source>
        <dbReference type="ARBA" id="ARBA00022801"/>
    </source>
</evidence>
<evidence type="ECO:0000256" key="1">
    <source>
        <dbReference type="ARBA" id="ARBA00007401"/>
    </source>
</evidence>
<evidence type="ECO:0008006" key="11">
    <source>
        <dbReference type="Google" id="ProtNLM"/>
    </source>
</evidence>
<dbReference type="InterPro" id="IPR008979">
    <property type="entry name" value="Galactose-bd-like_sf"/>
</dbReference>
<dbReference type="GO" id="GO:0005975">
    <property type="term" value="P:carbohydrate metabolic process"/>
    <property type="evidence" value="ECO:0007669"/>
    <property type="project" value="InterPro"/>
</dbReference>
<comment type="caution">
    <text evidence="9">The sequence shown here is derived from an EMBL/GenBank/DDBJ whole genome shotgun (WGS) entry which is preliminary data.</text>
</comment>
<gene>
    <name evidence="9" type="ORF">TrRE_jg1781</name>
</gene>
<dbReference type="PANTHER" id="PTHR42732:SF1">
    <property type="entry name" value="BETA-MANNOSIDASE"/>
    <property type="match status" value="1"/>
</dbReference>
<feature type="domain" description="DUF4982" evidence="7">
    <location>
        <begin position="667"/>
        <end position="720"/>
    </location>
</feature>
<feature type="domain" description="Glycoside hydrolase family 2 catalytic" evidence="5">
    <location>
        <begin position="362"/>
        <end position="439"/>
    </location>
</feature>
<dbReference type="InterPro" id="IPR023232">
    <property type="entry name" value="Glyco_hydro_2_AS"/>
</dbReference>
<sequence>MSSKQCFGLSPVLYANSQDTCLLACCADDTCEVWQWCDGSSACGSSESCWIGPLGECTDQEEGWVGAYRNELPPPPEPSSTCNTTLTPECGGADFDDSSWRTLDIPHDFVVEGTVDEMKGDISHGFLPVGVGWYRKYFTFPPNEEGKLAYLQFEGVMGAVEVYVNGLFVASKIASYTPLRYEISDLLATGGGNVIAVRVDGSDTDSWWYDGAGIYRTASITFTPAIHLAQYGVYAPALVQGEIVPETDDTPATAECTLPATIEVECASSTSCAGSKVSLHVSVFEASSSSIVSQTSVDEVLEGDLTTISLDVPLEGSTKLWSILHPSLYTMEVALVDLDRGIILDKTAVSFGCRRAEFDAESGFILNGVATKILGVANHQDLPGFGVAVPDTLQSHRVLKMQEFGANAWRTAHNCPSSSLLDATDAFGMLVWDENHKNGQTEEAVTLVRRDRNHPSVIIWSICNEALCNADGLGNESPGSMEAAQDIIDVYHSLDPLMNRPVSSNQNGWNTADTFLDLVGVDYAVATYDDVKSIIPSKPIISSETSSAVSDRGESQNDYDSGIVTGYDTEAPSWGSTAQDAWGGFNVAANQGILTRPFVSGGFTWTGWDYKGEPTPTEWPTVSSHFGIIDSAGFWKDRTYWYSSWWKEGEGEQELFLFPRWSGFDEGSNVTLWSFSNYPEVELFVNGESYGGRKSMPRYAHVEWTLPFEPGGVEVRGYANVGDAYSDDTFMSTTPGEPIRLRASIMDQVGSSGLALDGSNVGKVMVEVLDGNDNVVDSSDSIVVTFSTSENGKIVGTGNGNPNEHASDILSYRGIFHGLVMGWIVVDRKLCANEGDEVVVKVEAEGLEGDTVSFKIVEPPLSMKEI</sequence>
<evidence type="ECO:0000259" key="7">
    <source>
        <dbReference type="Pfam" id="PF16355"/>
    </source>
</evidence>
<dbReference type="Pfam" id="PF18565">
    <property type="entry name" value="Glyco_hydro2_C5"/>
    <property type="match status" value="1"/>
</dbReference>
<name>A0A9W7DN47_9STRA</name>
<evidence type="ECO:0000259" key="4">
    <source>
        <dbReference type="Pfam" id="PF00703"/>
    </source>
</evidence>
<dbReference type="Pfam" id="PF16355">
    <property type="entry name" value="DUF4982"/>
    <property type="match status" value="1"/>
</dbReference>
<evidence type="ECO:0000256" key="3">
    <source>
        <dbReference type="ARBA" id="ARBA00023295"/>
    </source>
</evidence>
<dbReference type="InterPro" id="IPR051913">
    <property type="entry name" value="GH2_Domain-Containing"/>
</dbReference>
<dbReference type="InterPro" id="IPR006102">
    <property type="entry name" value="Ig-like_GH2"/>
</dbReference>
<evidence type="ECO:0000259" key="5">
    <source>
        <dbReference type="Pfam" id="PF02836"/>
    </source>
</evidence>
<feature type="domain" description="Glycoside hydrolase family 2" evidence="8">
    <location>
        <begin position="753"/>
        <end position="852"/>
    </location>
</feature>
<dbReference type="InterPro" id="IPR032311">
    <property type="entry name" value="DUF4982"/>
</dbReference>
<dbReference type="InterPro" id="IPR018202">
    <property type="entry name" value="Ser_caboxypep_ser_AS"/>
</dbReference>
<dbReference type="InterPro" id="IPR006103">
    <property type="entry name" value="Glyco_hydro_2_cat"/>
</dbReference>
<dbReference type="PROSITE" id="PS00608">
    <property type="entry name" value="GLYCOSYL_HYDROL_F2_2"/>
    <property type="match status" value="1"/>
</dbReference>
<dbReference type="InterPro" id="IPR040605">
    <property type="entry name" value="Glyco_hydro2_dom5"/>
</dbReference>
<feature type="domain" description="Glycoside hydrolase family 2 catalytic" evidence="5">
    <location>
        <begin position="441"/>
        <end position="532"/>
    </location>
</feature>